<evidence type="ECO:0000313" key="1">
    <source>
        <dbReference type="EMBL" id="GGD57866.1"/>
    </source>
</evidence>
<reference evidence="1" key="1">
    <citation type="journal article" date="2014" name="Int. J. Syst. Evol. Microbiol.">
        <title>Complete genome sequence of Corynebacterium casei LMG S-19264T (=DSM 44701T), isolated from a smear-ripened cheese.</title>
        <authorList>
            <consortium name="US DOE Joint Genome Institute (JGI-PGF)"/>
            <person name="Walter F."/>
            <person name="Albersmeier A."/>
            <person name="Kalinowski J."/>
            <person name="Ruckert C."/>
        </authorList>
    </citation>
    <scope>NUCLEOTIDE SEQUENCE</scope>
    <source>
        <strain evidence="1">CGMCC 1.15178</strain>
    </source>
</reference>
<proteinExistence type="predicted"/>
<dbReference type="EMBL" id="BMHP01000001">
    <property type="protein sequence ID" value="GGD57866.1"/>
    <property type="molecule type" value="Genomic_DNA"/>
</dbReference>
<keyword evidence="2" id="KW-1185">Reference proteome</keyword>
<dbReference type="AlphaFoldDB" id="A0A916YR90"/>
<sequence length="190" mass="22166">MTKETSFFRKILIITLFLLFICSSGFNIYQHSRLDSERKNNSGMAEYYMREHELTFTNVFAMAGNTEIMEYIKTPNHLSAIIEGIQIAEFNYLAASKYKENLVGGSILSRNLILNGYLSELRAYRNFLESINSKSYEDINQLQTDLADLQTISSWLLGKYNNNDFQVYTDKDFYGDVYLKLKSNIKSYYF</sequence>
<gene>
    <name evidence="1" type="ORF">GCM10010911_14570</name>
</gene>
<reference evidence="1" key="2">
    <citation type="submission" date="2020-09" db="EMBL/GenBank/DDBJ databases">
        <authorList>
            <person name="Sun Q."/>
            <person name="Zhou Y."/>
        </authorList>
    </citation>
    <scope>NUCLEOTIDE SEQUENCE</scope>
    <source>
        <strain evidence="1">CGMCC 1.15178</strain>
    </source>
</reference>
<protein>
    <submittedName>
        <fullName evidence="1">Uncharacterized protein</fullName>
    </submittedName>
</protein>
<accession>A0A916YR90</accession>
<comment type="caution">
    <text evidence="1">The sequence shown here is derived from an EMBL/GenBank/DDBJ whole genome shotgun (WGS) entry which is preliminary data.</text>
</comment>
<dbReference type="Proteomes" id="UP000612456">
    <property type="component" value="Unassembled WGS sequence"/>
</dbReference>
<organism evidence="1 2">
    <name type="scientific">Paenibacillus nasutitermitis</name>
    <dbReference type="NCBI Taxonomy" id="1652958"/>
    <lineage>
        <taxon>Bacteria</taxon>
        <taxon>Bacillati</taxon>
        <taxon>Bacillota</taxon>
        <taxon>Bacilli</taxon>
        <taxon>Bacillales</taxon>
        <taxon>Paenibacillaceae</taxon>
        <taxon>Paenibacillus</taxon>
    </lineage>
</organism>
<dbReference type="RefSeq" id="WP_188990512.1">
    <property type="nucleotide sequence ID" value="NZ_BMHP01000001.1"/>
</dbReference>
<evidence type="ECO:0000313" key="2">
    <source>
        <dbReference type="Proteomes" id="UP000612456"/>
    </source>
</evidence>
<name>A0A916YR90_9BACL</name>